<dbReference type="EMBL" id="RCDA01000001">
    <property type="protein sequence ID" value="RLK51122.1"/>
    <property type="molecule type" value="Genomic_DNA"/>
</dbReference>
<dbReference type="GO" id="GO:0045454">
    <property type="term" value="P:cell redox homeostasis"/>
    <property type="evidence" value="ECO:0007669"/>
    <property type="project" value="TreeGrafter"/>
</dbReference>
<dbReference type="CDD" id="cd02947">
    <property type="entry name" value="TRX_family"/>
    <property type="match status" value="1"/>
</dbReference>
<reference evidence="11 12" key="1">
    <citation type="submission" date="2018-10" db="EMBL/GenBank/DDBJ databases">
        <title>Genomic Encyclopedia of Type Strains, Phase IV (KMG-IV): sequencing the most valuable type-strain genomes for metagenomic binning, comparative biology and taxonomic classification.</title>
        <authorList>
            <person name="Goeker M."/>
        </authorList>
    </citation>
    <scope>NUCLEOTIDE SEQUENCE [LARGE SCALE GENOMIC DNA]</scope>
    <source>
        <strain evidence="11 12">DSM 12769</strain>
    </source>
</reference>
<dbReference type="GO" id="GO:0015035">
    <property type="term" value="F:protein-disulfide reductase activity"/>
    <property type="evidence" value="ECO:0007669"/>
    <property type="project" value="UniProtKB-UniRule"/>
</dbReference>
<feature type="site" description="Contributes to redox potential value" evidence="8">
    <location>
        <position position="32"/>
    </location>
</feature>
<name>A0A498C620_9GAMM</name>
<feature type="site" description="Deprotonates C-terminal active site Cys" evidence="8">
    <location>
        <position position="24"/>
    </location>
</feature>
<dbReference type="PROSITE" id="PS51352">
    <property type="entry name" value="THIOREDOXIN_2"/>
    <property type="match status" value="1"/>
</dbReference>
<evidence type="ECO:0000256" key="6">
    <source>
        <dbReference type="NCBIfam" id="TIGR01068"/>
    </source>
</evidence>
<dbReference type="PANTHER" id="PTHR45663:SF11">
    <property type="entry name" value="GEO12009P1"/>
    <property type="match status" value="1"/>
</dbReference>
<dbReference type="SUPFAM" id="SSF52833">
    <property type="entry name" value="Thioredoxin-like"/>
    <property type="match status" value="1"/>
</dbReference>
<evidence type="ECO:0000256" key="7">
    <source>
        <dbReference type="PIRNR" id="PIRNR000077"/>
    </source>
</evidence>
<accession>A0A498C620</accession>
<dbReference type="FunFam" id="3.40.30.10:FF:000001">
    <property type="entry name" value="Thioredoxin"/>
    <property type="match status" value="1"/>
</dbReference>
<keyword evidence="4 9" id="KW-1015">Disulfide bond</keyword>
<evidence type="ECO:0000256" key="4">
    <source>
        <dbReference type="ARBA" id="ARBA00023157"/>
    </source>
</evidence>
<evidence type="ECO:0000313" key="12">
    <source>
        <dbReference type="Proteomes" id="UP000275461"/>
    </source>
</evidence>
<dbReference type="InterPro" id="IPR017937">
    <property type="entry name" value="Thioredoxin_CS"/>
</dbReference>
<dbReference type="PROSITE" id="PS00194">
    <property type="entry name" value="THIOREDOXIN_1"/>
    <property type="match status" value="1"/>
</dbReference>
<dbReference type="InterPro" id="IPR036249">
    <property type="entry name" value="Thioredoxin-like_sf"/>
</dbReference>
<evidence type="ECO:0000256" key="1">
    <source>
        <dbReference type="ARBA" id="ARBA00008987"/>
    </source>
</evidence>
<evidence type="ECO:0000256" key="3">
    <source>
        <dbReference type="ARBA" id="ARBA00022982"/>
    </source>
</evidence>
<dbReference type="Pfam" id="PF00085">
    <property type="entry name" value="Thioredoxin"/>
    <property type="match status" value="1"/>
</dbReference>
<protein>
    <recommendedName>
        <fullName evidence="6 7">Thioredoxin</fullName>
    </recommendedName>
</protein>
<dbReference type="PIRSF" id="PIRSF000077">
    <property type="entry name" value="Thioredoxin"/>
    <property type="match status" value="1"/>
</dbReference>
<dbReference type="InterPro" id="IPR005746">
    <property type="entry name" value="Thioredoxin"/>
</dbReference>
<dbReference type="PRINTS" id="PR00421">
    <property type="entry name" value="THIOREDOXIN"/>
</dbReference>
<feature type="active site" description="Nucleophile" evidence="8">
    <location>
        <position position="30"/>
    </location>
</feature>
<evidence type="ECO:0000313" key="11">
    <source>
        <dbReference type="EMBL" id="RLK51122.1"/>
    </source>
</evidence>
<dbReference type="AlphaFoldDB" id="A0A498C620"/>
<keyword evidence="3" id="KW-0249">Electron transport</keyword>
<evidence type="ECO:0000256" key="8">
    <source>
        <dbReference type="PIRSR" id="PIRSR000077-1"/>
    </source>
</evidence>
<sequence length="111" mass="12216">MPIDVSAQDFNDKVLNSDRPVLVDFWAPWCGPCKMVAPILDELAEELGDRLTIAKVNVDHNQELAAQYGLRGVPTLMLFNGGELVSQQVGVLNKAQLRDWVEQHASEGQSG</sequence>
<evidence type="ECO:0000256" key="5">
    <source>
        <dbReference type="ARBA" id="ARBA00023284"/>
    </source>
</evidence>
<gene>
    <name evidence="11" type="ORF">DFR31_1038</name>
</gene>
<dbReference type="RefSeq" id="WP_121441555.1">
    <property type="nucleotide sequence ID" value="NZ_RCDA01000001.1"/>
</dbReference>
<evidence type="ECO:0000259" key="10">
    <source>
        <dbReference type="PROSITE" id="PS51352"/>
    </source>
</evidence>
<evidence type="ECO:0000256" key="9">
    <source>
        <dbReference type="PIRSR" id="PIRSR000077-4"/>
    </source>
</evidence>
<dbReference type="InterPro" id="IPR013766">
    <property type="entry name" value="Thioredoxin_domain"/>
</dbReference>
<evidence type="ECO:0000256" key="2">
    <source>
        <dbReference type="ARBA" id="ARBA00022448"/>
    </source>
</evidence>
<feature type="active site" description="Nucleophile" evidence="8">
    <location>
        <position position="33"/>
    </location>
</feature>
<dbReference type="Gene3D" id="3.40.30.10">
    <property type="entry name" value="Glutaredoxin"/>
    <property type="match status" value="1"/>
</dbReference>
<feature type="site" description="Contributes to redox potential value" evidence="8">
    <location>
        <position position="31"/>
    </location>
</feature>
<dbReference type="OrthoDB" id="9790390at2"/>
<dbReference type="PANTHER" id="PTHR45663">
    <property type="entry name" value="GEO12009P1"/>
    <property type="match status" value="1"/>
</dbReference>
<feature type="domain" description="Thioredoxin" evidence="10">
    <location>
        <begin position="1"/>
        <end position="106"/>
    </location>
</feature>
<keyword evidence="12" id="KW-1185">Reference proteome</keyword>
<dbReference type="GO" id="GO:0005829">
    <property type="term" value="C:cytosol"/>
    <property type="evidence" value="ECO:0007669"/>
    <property type="project" value="TreeGrafter"/>
</dbReference>
<organism evidence="11 12">
    <name type="scientific">Alkalispirillum mobile</name>
    <dbReference type="NCBI Taxonomy" id="85925"/>
    <lineage>
        <taxon>Bacteria</taxon>
        <taxon>Pseudomonadati</taxon>
        <taxon>Pseudomonadota</taxon>
        <taxon>Gammaproteobacteria</taxon>
        <taxon>Chromatiales</taxon>
        <taxon>Ectothiorhodospiraceae</taxon>
        <taxon>Alkalispirillum</taxon>
    </lineage>
</organism>
<feature type="disulfide bond" description="Redox-active" evidence="9">
    <location>
        <begin position="30"/>
        <end position="33"/>
    </location>
</feature>
<dbReference type="Proteomes" id="UP000275461">
    <property type="component" value="Unassembled WGS sequence"/>
</dbReference>
<proteinExistence type="inferred from homology"/>
<comment type="caution">
    <text evidence="11">The sequence shown here is derived from an EMBL/GenBank/DDBJ whole genome shotgun (WGS) entry which is preliminary data.</text>
</comment>
<dbReference type="NCBIfam" id="TIGR01068">
    <property type="entry name" value="thioredoxin"/>
    <property type="match status" value="1"/>
</dbReference>
<comment type="similarity">
    <text evidence="1 7">Belongs to the thioredoxin family.</text>
</comment>
<keyword evidence="2" id="KW-0813">Transport</keyword>
<keyword evidence="5 9" id="KW-0676">Redox-active center</keyword>